<feature type="disulfide bond" evidence="5">
    <location>
        <begin position="656"/>
        <end position="674"/>
    </location>
</feature>
<feature type="disulfide bond" evidence="5">
    <location>
        <begin position="668"/>
        <end position="683"/>
    </location>
</feature>
<proteinExistence type="inferred from homology"/>
<dbReference type="NCBIfam" id="TIGR01230">
    <property type="entry name" value="agmatinase"/>
    <property type="match status" value="1"/>
</dbReference>
<dbReference type="SUPFAM" id="SSF88713">
    <property type="entry name" value="Glycoside hydrolase/deacetylase"/>
    <property type="match status" value="1"/>
</dbReference>
<dbReference type="Pfam" id="PF00491">
    <property type="entry name" value="Arginase"/>
    <property type="match status" value="1"/>
</dbReference>
<dbReference type="InterPro" id="IPR006035">
    <property type="entry name" value="Ureohydrolase"/>
</dbReference>
<keyword evidence="2" id="KW-0479">Metal-binding</keyword>
<dbReference type="InterPro" id="IPR023696">
    <property type="entry name" value="Ureohydrolase_dom_sf"/>
</dbReference>
<dbReference type="SMART" id="SM00192">
    <property type="entry name" value="LDLa"/>
    <property type="match status" value="1"/>
</dbReference>
<dbReference type="SUPFAM" id="SSF57424">
    <property type="entry name" value="LDL receptor-like module"/>
    <property type="match status" value="1"/>
</dbReference>
<dbReference type="Pfam" id="PF00057">
    <property type="entry name" value="Ldl_recept_a"/>
    <property type="match status" value="1"/>
</dbReference>
<dbReference type="Gene3D" id="4.10.400.10">
    <property type="entry name" value="Low-density Lipoprotein Receptor"/>
    <property type="match status" value="1"/>
</dbReference>
<dbReference type="PROSITE" id="PS51409">
    <property type="entry name" value="ARGINASE_2"/>
    <property type="match status" value="1"/>
</dbReference>
<evidence type="ECO:0008006" key="11">
    <source>
        <dbReference type="Google" id="ProtNLM"/>
    </source>
</evidence>
<keyword evidence="8" id="KW-1133">Transmembrane helix</keyword>
<evidence type="ECO:0000256" key="1">
    <source>
        <dbReference type="ARBA" id="ARBA00009227"/>
    </source>
</evidence>
<dbReference type="GO" id="GO:0033389">
    <property type="term" value="P:putrescine biosynthetic process from arginine, via agmatine"/>
    <property type="evidence" value="ECO:0007669"/>
    <property type="project" value="TreeGrafter"/>
</dbReference>
<dbReference type="CDD" id="cd00112">
    <property type="entry name" value="LDLa"/>
    <property type="match status" value="1"/>
</dbReference>
<dbReference type="InterPro" id="IPR011330">
    <property type="entry name" value="Glyco_hydro/deAcase_b/a-brl"/>
</dbReference>
<feature type="region of interest" description="Disordered" evidence="7">
    <location>
        <begin position="813"/>
        <end position="834"/>
    </location>
</feature>
<dbReference type="InterPro" id="IPR020855">
    <property type="entry name" value="Ureohydrolase_Mn_BS"/>
</dbReference>
<evidence type="ECO:0000256" key="3">
    <source>
        <dbReference type="ARBA" id="ARBA00022801"/>
    </source>
</evidence>
<keyword evidence="3 6" id="KW-0378">Hydrolase</keyword>
<feature type="transmembrane region" description="Helical" evidence="8">
    <location>
        <begin position="754"/>
        <end position="776"/>
    </location>
</feature>
<evidence type="ECO:0000313" key="10">
    <source>
        <dbReference type="Proteomes" id="UP000663852"/>
    </source>
</evidence>
<comment type="similarity">
    <text evidence="1">Belongs to the arginase family. Agmatinase subfamily.</text>
</comment>
<dbReference type="GO" id="GO:0005975">
    <property type="term" value="P:carbohydrate metabolic process"/>
    <property type="evidence" value="ECO:0007669"/>
    <property type="project" value="InterPro"/>
</dbReference>
<dbReference type="CDD" id="cd11592">
    <property type="entry name" value="Agmatinase_PAH"/>
    <property type="match status" value="1"/>
</dbReference>
<dbReference type="PROSITE" id="PS50068">
    <property type="entry name" value="LDLRA_2"/>
    <property type="match status" value="1"/>
</dbReference>
<keyword evidence="8" id="KW-0472">Membrane</keyword>
<evidence type="ECO:0000256" key="8">
    <source>
        <dbReference type="SAM" id="Phobius"/>
    </source>
</evidence>
<evidence type="ECO:0000256" key="5">
    <source>
        <dbReference type="PROSITE-ProRule" id="PRU00124"/>
    </source>
</evidence>
<dbReference type="AlphaFoldDB" id="A0A813UNF1"/>
<dbReference type="SUPFAM" id="SSF52768">
    <property type="entry name" value="Arginase/deacetylase"/>
    <property type="match status" value="1"/>
</dbReference>
<dbReference type="OrthoDB" id="9992747at2759"/>
<sequence length="908" mass="103377">MLKTIPSRCLTFAYRASCRWRSTKTTHTSVLSDDHSELRGDGAIRRSELYGSTVEQTYAGILSFLRRNYTRNLKGVDVAVTGIPLDLATTYRPGTRFGPKGIREASVQLGELKSYPDGLEIFEDLAVVDYGDCWFDQGQPKSIPLAIENHAKKIIDRNVFLLSLGGDHYITYPLLKAHVARHGKPLSLVQFDAHCDTWPDKHPDSLNHGSMFYYAVKEGLIDPKTSIQIGIRTYNDDFMGVKILDANWVHRHTIEEVVAEIQNRVGNNPTYLTFDIDCLDPAFAPGTGTPVCGGLTTAQALGIVRQLRSINYVGMDIVEVSPPYDNANITGLAAATLGYEFLILLRNKKMLPQFLRYSLICVLFTFSFVSTDEKTCGKINCQLPCCQCPVTNRNPTPFNVTDIPQFVLFTFVGNLNQHTFDPIRSLLNPAHRNPNKCPISSTFFVNDNYTDYCLVQRLFNNRNEIAMTTSSNRCPLTNCYEENHWRRWIDNDWKREIKQQRSFRVPHLQIDENKHLNLIRNYHFHYDSSMLFKSSNLIWPFTMNYLPNTTDCINCDESNQTIDALWQFPLHEWSHPKTSTTCRTLSNSSCLPEDEMQSADSFFDLIKYNFDRHSSLQLGQRSPFIIELDLFWLADHQNKRLEGTIADENMNAYFICRNGKEVSWTAVCDGRSQCLDGSDEHNCYCQGDVYACLQGNNVSCRIACPTYGRVTCLTYRNTIACEQYLRERSSTLNPDIYSAGDSSLSSYNFDALRYSALLAGGILLFVSLISLLIYIIRKRPQLLFLCTNKLFTTSSNRKPTHRSALESAILQQHQLTPSSNVPRQRYTPAPDVNDLPPSYYADRNQMSMNDCYEPPPYPGPPLFSSIPRTDSIYYETIKTPSISNSMSMLHPMPLPEPRTFANARTHRV</sequence>
<keyword evidence="8" id="KW-0812">Transmembrane</keyword>
<comment type="caution">
    <text evidence="5">Lacks conserved residue(s) required for the propagation of feature annotation.</text>
</comment>
<name>A0A813UNF1_ADIRI</name>
<dbReference type="Proteomes" id="UP000663852">
    <property type="component" value="Unassembled WGS sequence"/>
</dbReference>
<dbReference type="Gene3D" id="3.20.20.370">
    <property type="entry name" value="Glycoside hydrolase/deacetylase"/>
    <property type="match status" value="1"/>
</dbReference>
<dbReference type="InterPro" id="IPR005925">
    <property type="entry name" value="Agmatinase-rel"/>
</dbReference>
<organism evidence="9 10">
    <name type="scientific">Adineta ricciae</name>
    <name type="common">Rotifer</name>
    <dbReference type="NCBI Taxonomy" id="249248"/>
    <lineage>
        <taxon>Eukaryota</taxon>
        <taxon>Metazoa</taxon>
        <taxon>Spiralia</taxon>
        <taxon>Gnathifera</taxon>
        <taxon>Rotifera</taxon>
        <taxon>Eurotatoria</taxon>
        <taxon>Bdelloidea</taxon>
        <taxon>Adinetida</taxon>
        <taxon>Adinetidae</taxon>
        <taxon>Adineta</taxon>
    </lineage>
</organism>
<evidence type="ECO:0000256" key="4">
    <source>
        <dbReference type="ARBA" id="ARBA00023157"/>
    </source>
</evidence>
<dbReference type="InterPro" id="IPR036055">
    <property type="entry name" value="LDL_receptor-like_sf"/>
</dbReference>
<dbReference type="GO" id="GO:0046872">
    <property type="term" value="F:metal ion binding"/>
    <property type="evidence" value="ECO:0007669"/>
    <property type="project" value="UniProtKB-KW"/>
</dbReference>
<dbReference type="Gene3D" id="3.40.800.10">
    <property type="entry name" value="Ureohydrolase domain"/>
    <property type="match status" value="1"/>
</dbReference>
<dbReference type="InterPro" id="IPR002172">
    <property type="entry name" value="LDrepeatLR_classA_rpt"/>
</dbReference>
<gene>
    <name evidence="9" type="ORF">EDS130_LOCUS6368</name>
</gene>
<comment type="caution">
    <text evidence="9">The sequence shown here is derived from an EMBL/GenBank/DDBJ whole genome shotgun (WGS) entry which is preliminary data.</text>
</comment>
<dbReference type="PROSITE" id="PS01053">
    <property type="entry name" value="ARGINASE_1"/>
    <property type="match status" value="1"/>
</dbReference>
<dbReference type="NCBIfam" id="NF002564">
    <property type="entry name" value="PRK02190.1"/>
    <property type="match status" value="1"/>
</dbReference>
<evidence type="ECO:0000256" key="7">
    <source>
        <dbReference type="SAM" id="MobiDB-lite"/>
    </source>
</evidence>
<feature type="compositionally biased region" description="Polar residues" evidence="7">
    <location>
        <begin position="813"/>
        <end position="822"/>
    </location>
</feature>
<dbReference type="PANTHER" id="PTHR11358">
    <property type="entry name" value="ARGINASE/AGMATINASE"/>
    <property type="match status" value="1"/>
</dbReference>
<accession>A0A813UNF1</accession>
<protein>
    <recommendedName>
        <fullName evidence="11">Agmatinase</fullName>
    </recommendedName>
</protein>
<keyword evidence="4 5" id="KW-1015">Disulfide bond</keyword>
<dbReference type="GO" id="GO:0008783">
    <property type="term" value="F:agmatinase activity"/>
    <property type="evidence" value="ECO:0007669"/>
    <property type="project" value="TreeGrafter"/>
</dbReference>
<dbReference type="EMBL" id="CAJNOJ010000018">
    <property type="protein sequence ID" value="CAF0831607.1"/>
    <property type="molecule type" value="Genomic_DNA"/>
</dbReference>
<feature type="region of interest" description="Disordered" evidence="7">
    <location>
        <begin position="888"/>
        <end position="908"/>
    </location>
</feature>
<dbReference type="PANTHER" id="PTHR11358:SF26">
    <property type="entry name" value="GUANIDINO ACID HYDROLASE, MITOCHONDRIAL"/>
    <property type="match status" value="1"/>
</dbReference>
<reference evidence="9" key="1">
    <citation type="submission" date="2021-02" db="EMBL/GenBank/DDBJ databases">
        <authorList>
            <person name="Nowell W R."/>
        </authorList>
    </citation>
    <scope>NUCLEOTIDE SEQUENCE</scope>
</reference>
<evidence type="ECO:0000256" key="2">
    <source>
        <dbReference type="ARBA" id="ARBA00022723"/>
    </source>
</evidence>
<evidence type="ECO:0000256" key="6">
    <source>
        <dbReference type="RuleBase" id="RU003684"/>
    </source>
</evidence>
<evidence type="ECO:0000313" key="9">
    <source>
        <dbReference type="EMBL" id="CAF0831607.1"/>
    </source>
</evidence>